<evidence type="ECO:0000256" key="6">
    <source>
        <dbReference type="ARBA" id="ARBA00022801"/>
    </source>
</evidence>
<proteinExistence type="inferred from homology"/>
<dbReference type="AlphaFoldDB" id="A0A424YHU9"/>
<dbReference type="SUPFAM" id="SSF52540">
    <property type="entry name" value="P-loop containing nucleoside triphosphate hydrolases"/>
    <property type="match status" value="1"/>
</dbReference>
<dbReference type="CDD" id="cd04466">
    <property type="entry name" value="S1_YloQ_GTPase"/>
    <property type="match status" value="1"/>
</dbReference>
<dbReference type="GO" id="GO:0042274">
    <property type="term" value="P:ribosomal small subunit biogenesis"/>
    <property type="evidence" value="ECO:0007669"/>
    <property type="project" value="UniProtKB-UniRule"/>
</dbReference>
<evidence type="ECO:0000256" key="10">
    <source>
        <dbReference type="HAMAP-Rule" id="MF_01820"/>
    </source>
</evidence>
<feature type="domain" description="CP-type G" evidence="12">
    <location>
        <begin position="75"/>
        <end position="233"/>
    </location>
</feature>
<dbReference type="GO" id="GO:0005737">
    <property type="term" value="C:cytoplasm"/>
    <property type="evidence" value="ECO:0007669"/>
    <property type="project" value="UniProtKB-SubCell"/>
</dbReference>
<dbReference type="PANTHER" id="PTHR32120">
    <property type="entry name" value="SMALL RIBOSOMAL SUBUNIT BIOGENESIS GTPASE RSGA"/>
    <property type="match status" value="1"/>
</dbReference>
<comment type="subcellular location">
    <subcellularLocation>
        <location evidence="10">Cytoplasm</location>
    </subcellularLocation>
</comment>
<feature type="binding site" evidence="10">
    <location>
        <position position="262"/>
    </location>
    <ligand>
        <name>Zn(2+)</name>
        <dbReference type="ChEBI" id="CHEBI:29105"/>
    </ligand>
</feature>
<keyword evidence="6 10" id="KW-0378">Hydrolase</keyword>
<dbReference type="GO" id="GO:0005525">
    <property type="term" value="F:GTP binding"/>
    <property type="evidence" value="ECO:0007669"/>
    <property type="project" value="UniProtKB-UniRule"/>
</dbReference>
<evidence type="ECO:0000256" key="8">
    <source>
        <dbReference type="ARBA" id="ARBA00022884"/>
    </source>
</evidence>
<dbReference type="GO" id="GO:0019843">
    <property type="term" value="F:rRNA binding"/>
    <property type="evidence" value="ECO:0007669"/>
    <property type="project" value="UniProtKB-KW"/>
</dbReference>
<comment type="caution">
    <text evidence="10">Lacks conserved residue(s) required for the propagation of feature annotation.</text>
</comment>
<keyword evidence="7 10" id="KW-0862">Zinc</keyword>
<dbReference type="InterPro" id="IPR031944">
    <property type="entry name" value="RsgA_N"/>
</dbReference>
<dbReference type="InterPro" id="IPR004881">
    <property type="entry name" value="Ribosome_biogen_GTPase_RsgA"/>
</dbReference>
<comment type="subunit">
    <text evidence="10">Monomer. Associates with 30S ribosomal subunit, binds 16S rRNA.</text>
</comment>
<feature type="domain" description="EngC GTPase" evidence="11">
    <location>
        <begin position="84"/>
        <end position="231"/>
    </location>
</feature>
<name>A0A424YHU9_9FIRM</name>
<feature type="binding site" evidence="10">
    <location>
        <position position="257"/>
    </location>
    <ligand>
        <name>Zn(2+)</name>
        <dbReference type="ChEBI" id="CHEBI:29105"/>
    </ligand>
</feature>
<keyword evidence="4 10" id="KW-0699">rRNA-binding</keyword>
<keyword evidence="8 10" id="KW-0694">RNA-binding</keyword>
<dbReference type="SUPFAM" id="SSF50249">
    <property type="entry name" value="Nucleic acid-binding proteins"/>
    <property type="match status" value="1"/>
</dbReference>
<evidence type="ECO:0000256" key="1">
    <source>
        <dbReference type="ARBA" id="ARBA00022490"/>
    </source>
</evidence>
<evidence type="ECO:0000313" key="13">
    <source>
        <dbReference type="EMBL" id="RQD77822.1"/>
    </source>
</evidence>
<protein>
    <recommendedName>
        <fullName evidence="10">Small ribosomal subunit biogenesis GTPase RsgA</fullName>
        <ecNumber evidence="10">3.6.1.-</ecNumber>
    </recommendedName>
</protein>
<dbReference type="GO" id="GO:0003924">
    <property type="term" value="F:GTPase activity"/>
    <property type="evidence" value="ECO:0007669"/>
    <property type="project" value="UniProtKB-UniRule"/>
</dbReference>
<keyword evidence="3 10" id="KW-0479">Metal-binding</keyword>
<comment type="caution">
    <text evidence="13">The sequence shown here is derived from an EMBL/GenBank/DDBJ whole genome shotgun (WGS) entry which is preliminary data.</text>
</comment>
<evidence type="ECO:0000259" key="12">
    <source>
        <dbReference type="PROSITE" id="PS51721"/>
    </source>
</evidence>
<dbReference type="Gene3D" id="1.10.40.50">
    <property type="entry name" value="Probable gtpase engc, domain 3"/>
    <property type="match status" value="1"/>
</dbReference>
<dbReference type="EC" id="3.6.1.-" evidence="10"/>
<evidence type="ECO:0000256" key="2">
    <source>
        <dbReference type="ARBA" id="ARBA00022517"/>
    </source>
</evidence>
<dbReference type="GO" id="GO:0046872">
    <property type="term" value="F:metal ion binding"/>
    <property type="evidence" value="ECO:0007669"/>
    <property type="project" value="UniProtKB-KW"/>
</dbReference>
<gene>
    <name evidence="10 13" type="primary">rsgA</name>
    <name evidence="13" type="ORF">D5R97_01535</name>
</gene>
<dbReference type="InterPro" id="IPR012340">
    <property type="entry name" value="NA-bd_OB-fold"/>
</dbReference>
<evidence type="ECO:0000313" key="14">
    <source>
        <dbReference type="Proteomes" id="UP000285138"/>
    </source>
</evidence>
<dbReference type="NCBIfam" id="TIGR00157">
    <property type="entry name" value="ribosome small subunit-dependent GTPase A"/>
    <property type="match status" value="1"/>
</dbReference>
<evidence type="ECO:0000256" key="4">
    <source>
        <dbReference type="ARBA" id="ARBA00022730"/>
    </source>
</evidence>
<feature type="binding site" evidence="10">
    <location>
        <position position="264"/>
    </location>
    <ligand>
        <name>Zn(2+)</name>
        <dbReference type="ChEBI" id="CHEBI:29105"/>
    </ligand>
</feature>
<dbReference type="Gene3D" id="2.40.50.140">
    <property type="entry name" value="Nucleic acid-binding proteins"/>
    <property type="match status" value="1"/>
</dbReference>
<dbReference type="InterPro" id="IPR010914">
    <property type="entry name" value="RsgA_GTPase_dom"/>
</dbReference>
<comment type="cofactor">
    <cofactor evidence="10">
        <name>Zn(2+)</name>
        <dbReference type="ChEBI" id="CHEBI:29105"/>
    </cofactor>
    <text evidence="10">Binds 1 zinc ion per subunit.</text>
</comment>
<feature type="binding site" evidence="10">
    <location>
        <begin position="124"/>
        <end position="127"/>
    </location>
    <ligand>
        <name>GTP</name>
        <dbReference type="ChEBI" id="CHEBI:37565"/>
    </ligand>
</feature>
<evidence type="ECO:0000259" key="11">
    <source>
        <dbReference type="PROSITE" id="PS50936"/>
    </source>
</evidence>
<dbReference type="CDD" id="cd01854">
    <property type="entry name" value="YjeQ_EngC"/>
    <property type="match status" value="1"/>
</dbReference>
<keyword evidence="5 10" id="KW-0547">Nucleotide-binding</keyword>
<dbReference type="Proteomes" id="UP000285138">
    <property type="component" value="Unassembled WGS sequence"/>
</dbReference>
<dbReference type="HAMAP" id="MF_01820">
    <property type="entry name" value="GTPase_RsgA"/>
    <property type="match status" value="1"/>
</dbReference>
<evidence type="ECO:0000256" key="7">
    <source>
        <dbReference type="ARBA" id="ARBA00022833"/>
    </source>
</evidence>
<dbReference type="Pfam" id="PF03193">
    <property type="entry name" value="RsgA_GTPase"/>
    <property type="match status" value="1"/>
</dbReference>
<dbReference type="InterPro" id="IPR027417">
    <property type="entry name" value="P-loop_NTPase"/>
</dbReference>
<dbReference type="PANTHER" id="PTHR32120:SF11">
    <property type="entry name" value="SMALL RIBOSOMAL SUBUNIT BIOGENESIS GTPASE RSGA 1, MITOCHONDRIAL-RELATED"/>
    <property type="match status" value="1"/>
</dbReference>
<accession>A0A424YHU9</accession>
<comment type="function">
    <text evidence="10">One of several proteins that assist in the late maturation steps of the functional core of the 30S ribosomal subunit. Helps release RbfA from mature subunits. May play a role in the assembly of ribosomal proteins into the subunit. Circularly permuted GTPase that catalyzes slow GTP hydrolysis, GTPase activity is stimulated by the 30S ribosomal subunit.</text>
</comment>
<dbReference type="Pfam" id="PF16745">
    <property type="entry name" value="RsgA_N"/>
    <property type="match status" value="1"/>
</dbReference>
<sequence length="303" mass="34165">MINISLREKGEGQLEGIIVKAISGFFYVKTDGHIYRCKARGRFKKENLTPLVGDWVIFYLINGKEGVIEEILPRQSQLVRPAIVNVQQAVFLFSVKDPPANLMLLDRLLVIAESNRLDCVICFNKIDLVKEEEVIPLTDIYKSIGYQVILTSALKGTGIDQVRNCLKDKMSVIAGPSGSGKSALLNRVEKGLGLKVGPISAKTRRGKQTTRHVELLTLSFGGLVADSPGFSQVDFLDFSKEELPYYFPEIAREGEKCKFKGCLHEQEPFCNVKEGVNRGEIALSRYQNYLNFLKEIKERERRY</sequence>
<evidence type="ECO:0000256" key="9">
    <source>
        <dbReference type="ARBA" id="ARBA00023134"/>
    </source>
</evidence>
<feature type="binding site" evidence="10">
    <location>
        <position position="270"/>
    </location>
    <ligand>
        <name>Zn(2+)</name>
        <dbReference type="ChEBI" id="CHEBI:29105"/>
    </ligand>
</feature>
<dbReference type="Gene3D" id="3.40.50.300">
    <property type="entry name" value="P-loop containing nucleotide triphosphate hydrolases"/>
    <property type="match status" value="1"/>
</dbReference>
<keyword evidence="9 10" id="KW-0342">GTP-binding</keyword>
<keyword evidence="2 10" id="KW-0690">Ribosome biogenesis</keyword>
<dbReference type="InterPro" id="IPR030378">
    <property type="entry name" value="G_CP_dom"/>
</dbReference>
<dbReference type="PROSITE" id="PS51721">
    <property type="entry name" value="G_CP"/>
    <property type="match status" value="1"/>
</dbReference>
<evidence type="ECO:0000256" key="3">
    <source>
        <dbReference type="ARBA" id="ARBA00022723"/>
    </source>
</evidence>
<keyword evidence="1 10" id="KW-0963">Cytoplasm</keyword>
<organism evidence="13 14">
    <name type="scientific">Candidatus Syntrophonatronum acetioxidans</name>
    <dbReference type="NCBI Taxonomy" id="1795816"/>
    <lineage>
        <taxon>Bacteria</taxon>
        <taxon>Bacillati</taxon>
        <taxon>Bacillota</taxon>
        <taxon>Clostridia</taxon>
        <taxon>Eubacteriales</taxon>
        <taxon>Syntrophomonadaceae</taxon>
        <taxon>Candidatus Syntrophonatronum</taxon>
    </lineage>
</organism>
<evidence type="ECO:0000256" key="5">
    <source>
        <dbReference type="ARBA" id="ARBA00022741"/>
    </source>
</evidence>
<comment type="similarity">
    <text evidence="10">Belongs to the TRAFAC class YlqF/YawG GTPase family. RsgA subfamily.</text>
</comment>
<dbReference type="PROSITE" id="PS50936">
    <property type="entry name" value="ENGC_GTPASE"/>
    <property type="match status" value="1"/>
</dbReference>
<dbReference type="EMBL" id="QZAA01000053">
    <property type="protein sequence ID" value="RQD77822.1"/>
    <property type="molecule type" value="Genomic_DNA"/>
</dbReference>
<reference evidence="13 14" key="1">
    <citation type="submission" date="2018-08" db="EMBL/GenBank/DDBJ databases">
        <title>The metabolism and importance of syntrophic acetate oxidation coupled to methane or sulfide production in haloalkaline environments.</title>
        <authorList>
            <person name="Timmers P.H.A."/>
            <person name="Vavourakis C.D."/>
            <person name="Sorokin D.Y."/>
            <person name="Sinninghe Damste J.S."/>
            <person name="Muyzer G."/>
            <person name="Stams A.J.M."/>
            <person name="Plugge C.M."/>
        </authorList>
    </citation>
    <scope>NUCLEOTIDE SEQUENCE [LARGE SCALE GENOMIC DNA]</scope>
    <source>
        <strain evidence="13">MSAO_Bac1</strain>
    </source>
</reference>